<sequence length="60" mass="6460">DVSKHANVTVTEHFIPTIAGQRKLVASLDCKQLTQVHGVADIDVHESHIISIAACLSSVR</sequence>
<gene>
    <name evidence="1" type="ORF">M9458_004693</name>
</gene>
<accession>A0ABD0RSS3</accession>
<evidence type="ECO:0000313" key="2">
    <source>
        <dbReference type="Proteomes" id="UP001529510"/>
    </source>
</evidence>
<keyword evidence="2" id="KW-1185">Reference proteome</keyword>
<proteinExistence type="predicted"/>
<dbReference type="AlphaFoldDB" id="A0ABD0RSS3"/>
<evidence type="ECO:0000313" key="1">
    <source>
        <dbReference type="EMBL" id="KAL0201506.1"/>
    </source>
</evidence>
<feature type="non-terminal residue" evidence="1">
    <location>
        <position position="1"/>
    </location>
</feature>
<dbReference type="InterPro" id="IPR036238">
    <property type="entry name" value="Transglutaminase_C_sf"/>
</dbReference>
<dbReference type="InterPro" id="IPR013783">
    <property type="entry name" value="Ig-like_fold"/>
</dbReference>
<reference evidence="1 2" key="1">
    <citation type="submission" date="2024-05" db="EMBL/GenBank/DDBJ databases">
        <title>Genome sequencing and assembly of Indian major carp, Cirrhinus mrigala (Hamilton, 1822).</title>
        <authorList>
            <person name="Mohindra V."/>
            <person name="Chowdhury L.M."/>
            <person name="Lal K."/>
            <person name="Jena J.K."/>
        </authorList>
    </citation>
    <scope>NUCLEOTIDE SEQUENCE [LARGE SCALE GENOMIC DNA]</scope>
    <source>
        <strain evidence="1">CM1030</strain>
        <tissue evidence="1">Blood</tissue>
    </source>
</reference>
<dbReference type="SUPFAM" id="SSF49309">
    <property type="entry name" value="Transglutaminase, two C-terminal domains"/>
    <property type="match status" value="1"/>
</dbReference>
<name>A0ABD0RSS3_CIRMR</name>
<protein>
    <submittedName>
        <fullName evidence="1">Uncharacterized protein</fullName>
    </submittedName>
</protein>
<dbReference type="Gene3D" id="2.60.40.10">
    <property type="entry name" value="Immunoglobulins"/>
    <property type="match status" value="1"/>
</dbReference>
<dbReference type="EMBL" id="JAMKFB020000002">
    <property type="protein sequence ID" value="KAL0201506.1"/>
    <property type="molecule type" value="Genomic_DNA"/>
</dbReference>
<comment type="caution">
    <text evidence="1">The sequence shown here is derived from an EMBL/GenBank/DDBJ whole genome shotgun (WGS) entry which is preliminary data.</text>
</comment>
<organism evidence="1 2">
    <name type="scientific">Cirrhinus mrigala</name>
    <name type="common">Mrigala</name>
    <dbReference type="NCBI Taxonomy" id="683832"/>
    <lineage>
        <taxon>Eukaryota</taxon>
        <taxon>Metazoa</taxon>
        <taxon>Chordata</taxon>
        <taxon>Craniata</taxon>
        <taxon>Vertebrata</taxon>
        <taxon>Euteleostomi</taxon>
        <taxon>Actinopterygii</taxon>
        <taxon>Neopterygii</taxon>
        <taxon>Teleostei</taxon>
        <taxon>Ostariophysi</taxon>
        <taxon>Cypriniformes</taxon>
        <taxon>Cyprinidae</taxon>
        <taxon>Labeoninae</taxon>
        <taxon>Labeonini</taxon>
        <taxon>Cirrhinus</taxon>
    </lineage>
</organism>
<dbReference type="Proteomes" id="UP001529510">
    <property type="component" value="Unassembled WGS sequence"/>
</dbReference>